<proteinExistence type="predicted"/>
<protein>
    <submittedName>
        <fullName evidence="2">Aldose 1-epimerase</fullName>
    </submittedName>
</protein>
<dbReference type="EMBL" id="RBIL01000002">
    <property type="protein sequence ID" value="RKQ85980.1"/>
    <property type="molecule type" value="Genomic_DNA"/>
</dbReference>
<dbReference type="GO" id="GO:0030246">
    <property type="term" value="F:carbohydrate binding"/>
    <property type="evidence" value="ECO:0007669"/>
    <property type="project" value="InterPro"/>
</dbReference>
<feature type="chain" id="PRO_5039040465" evidence="1">
    <location>
        <begin position="24"/>
        <end position="139"/>
    </location>
</feature>
<dbReference type="SUPFAM" id="SSF74650">
    <property type="entry name" value="Galactose mutarotase-like"/>
    <property type="match status" value="1"/>
</dbReference>
<evidence type="ECO:0000313" key="3">
    <source>
        <dbReference type="Proteomes" id="UP000278962"/>
    </source>
</evidence>
<evidence type="ECO:0000313" key="2">
    <source>
        <dbReference type="EMBL" id="RKQ85980.1"/>
    </source>
</evidence>
<dbReference type="PANTHER" id="PTHR10091:SF0">
    <property type="entry name" value="GALACTOSE MUTAROTASE"/>
    <property type="match status" value="1"/>
</dbReference>
<dbReference type="InterPro" id="IPR014718">
    <property type="entry name" value="GH-type_carb-bd"/>
</dbReference>
<dbReference type="Pfam" id="PF01263">
    <property type="entry name" value="Aldose_epim"/>
    <property type="match status" value="1"/>
</dbReference>
<dbReference type="GO" id="GO:0004034">
    <property type="term" value="F:aldose 1-epimerase activity"/>
    <property type="evidence" value="ECO:0007669"/>
    <property type="project" value="TreeGrafter"/>
</dbReference>
<dbReference type="GO" id="GO:0033499">
    <property type="term" value="P:galactose catabolic process via UDP-galactose, Leloir pathway"/>
    <property type="evidence" value="ECO:0007669"/>
    <property type="project" value="TreeGrafter"/>
</dbReference>
<dbReference type="AlphaFoldDB" id="A0A660L384"/>
<keyword evidence="3" id="KW-1185">Reference proteome</keyword>
<feature type="signal peptide" evidence="1">
    <location>
        <begin position="1"/>
        <end position="23"/>
    </location>
</feature>
<evidence type="ECO:0000256" key="1">
    <source>
        <dbReference type="SAM" id="SignalP"/>
    </source>
</evidence>
<name>A0A660L384_9ACTN</name>
<gene>
    <name evidence="2" type="ORF">C8N24_3988</name>
</gene>
<dbReference type="Proteomes" id="UP000278962">
    <property type="component" value="Unassembled WGS sequence"/>
</dbReference>
<accession>A0A660L384</accession>
<dbReference type="PANTHER" id="PTHR10091">
    <property type="entry name" value="ALDOSE-1-EPIMERASE"/>
    <property type="match status" value="1"/>
</dbReference>
<reference evidence="2 3" key="1">
    <citation type="submission" date="2018-10" db="EMBL/GenBank/DDBJ databases">
        <title>Genomic Encyclopedia of Archaeal and Bacterial Type Strains, Phase II (KMG-II): from individual species to whole genera.</title>
        <authorList>
            <person name="Goeker M."/>
        </authorList>
    </citation>
    <scope>NUCLEOTIDE SEQUENCE [LARGE SCALE GENOMIC DNA]</scope>
    <source>
        <strain evidence="2 3">DSM 14954</strain>
    </source>
</reference>
<sequence>MRALRGGLAVLLLTGAMAAPAAAQNPGAEELSVTKSSFGTVGTQPVDRYTLANQSMSVSIITYGAIVQEVKVPDRLGQQANVATNFAAIANYTRNGDYRGAIVGRYANRIAKGRFTLDGTQYSLDINNNPNTLHGGFSG</sequence>
<feature type="non-terminal residue" evidence="2">
    <location>
        <position position="139"/>
    </location>
</feature>
<comment type="caution">
    <text evidence="2">The sequence shown here is derived from an EMBL/GenBank/DDBJ whole genome shotgun (WGS) entry which is preliminary data.</text>
</comment>
<dbReference type="InterPro" id="IPR008183">
    <property type="entry name" value="Aldose_1/G6P_1-epimerase"/>
</dbReference>
<keyword evidence="1" id="KW-0732">Signal</keyword>
<dbReference type="GO" id="GO:0006006">
    <property type="term" value="P:glucose metabolic process"/>
    <property type="evidence" value="ECO:0007669"/>
    <property type="project" value="TreeGrafter"/>
</dbReference>
<dbReference type="GO" id="GO:0005737">
    <property type="term" value="C:cytoplasm"/>
    <property type="evidence" value="ECO:0007669"/>
    <property type="project" value="TreeGrafter"/>
</dbReference>
<organism evidence="2 3">
    <name type="scientific">Solirubrobacter pauli</name>
    <dbReference type="NCBI Taxonomy" id="166793"/>
    <lineage>
        <taxon>Bacteria</taxon>
        <taxon>Bacillati</taxon>
        <taxon>Actinomycetota</taxon>
        <taxon>Thermoleophilia</taxon>
        <taxon>Solirubrobacterales</taxon>
        <taxon>Solirubrobacteraceae</taxon>
        <taxon>Solirubrobacter</taxon>
    </lineage>
</organism>
<dbReference type="InterPro" id="IPR011013">
    <property type="entry name" value="Gal_mutarotase_sf_dom"/>
</dbReference>
<dbReference type="Gene3D" id="2.70.98.10">
    <property type="match status" value="1"/>
</dbReference>